<evidence type="ECO:0000313" key="2">
    <source>
        <dbReference type="EMBL" id="OQR66137.1"/>
    </source>
</evidence>
<evidence type="ECO:0000256" key="1">
    <source>
        <dbReference type="SAM" id="MobiDB-lite"/>
    </source>
</evidence>
<evidence type="ECO:0000313" key="3">
    <source>
        <dbReference type="Proteomes" id="UP000192247"/>
    </source>
</evidence>
<proteinExistence type="predicted"/>
<comment type="caution">
    <text evidence="2">The sequence shown here is derived from an EMBL/GenBank/DDBJ whole genome shotgun (WGS) entry which is preliminary data.</text>
</comment>
<organism evidence="2 3">
    <name type="scientific">Tropilaelaps mercedesae</name>
    <dbReference type="NCBI Taxonomy" id="418985"/>
    <lineage>
        <taxon>Eukaryota</taxon>
        <taxon>Metazoa</taxon>
        <taxon>Ecdysozoa</taxon>
        <taxon>Arthropoda</taxon>
        <taxon>Chelicerata</taxon>
        <taxon>Arachnida</taxon>
        <taxon>Acari</taxon>
        <taxon>Parasitiformes</taxon>
        <taxon>Mesostigmata</taxon>
        <taxon>Gamasina</taxon>
        <taxon>Dermanyssoidea</taxon>
        <taxon>Laelapidae</taxon>
        <taxon>Tropilaelaps</taxon>
    </lineage>
</organism>
<feature type="non-terminal residue" evidence="2">
    <location>
        <position position="1"/>
    </location>
</feature>
<feature type="non-terminal residue" evidence="2">
    <location>
        <position position="288"/>
    </location>
</feature>
<sequence length="288" mass="31985">KKKTLVVHVYGVGSTRKQATVEVGTTKLPPVLVRSAELEERRHEKEEVSLFCVVPPLNSNEDKSAINVVSAGIVALTFRFHRPAVVRLRTSSVASPAIQRHGQPIATQTETYFVCSPMARRDVKRGGICCEVHTTPSQAEKAAAAWVCECAQLTMGAQGNAVQARRKAVSPGQTGPPHPDTNRHSPQPMAVDIGYDESVASSGRFLMSFWVHIRFNMSADRYAGRRRTSDSLMHLDRHTYDDLTRLRDMWGDPVRFPVDHLAPQDRVKVNGKGDGRTQRKMALTKYCV</sequence>
<dbReference type="Proteomes" id="UP000192247">
    <property type="component" value="Unassembled WGS sequence"/>
</dbReference>
<gene>
    <name evidence="2" type="ORF">BIW11_05045</name>
</gene>
<protein>
    <submittedName>
        <fullName evidence="2">Uncharacterized protein</fullName>
    </submittedName>
</protein>
<dbReference type="EMBL" id="MNPL01033611">
    <property type="protein sequence ID" value="OQR66137.1"/>
    <property type="molecule type" value="Genomic_DNA"/>
</dbReference>
<keyword evidence="3" id="KW-1185">Reference proteome</keyword>
<reference evidence="2 3" key="1">
    <citation type="journal article" date="2017" name="Gigascience">
        <title>Draft genome of the honey bee ectoparasitic mite, Tropilaelaps mercedesae, is shaped by the parasitic life history.</title>
        <authorList>
            <person name="Dong X."/>
            <person name="Armstrong S.D."/>
            <person name="Xia D."/>
            <person name="Makepeace B.L."/>
            <person name="Darby A.C."/>
            <person name="Kadowaki T."/>
        </authorList>
    </citation>
    <scope>NUCLEOTIDE SEQUENCE [LARGE SCALE GENOMIC DNA]</scope>
    <source>
        <strain evidence="2">Wuxi-XJTLU</strain>
    </source>
</reference>
<accession>A0A1V9WY47</accession>
<dbReference type="InParanoid" id="A0A1V9WY47"/>
<dbReference type="AlphaFoldDB" id="A0A1V9WY47"/>
<name>A0A1V9WY47_9ACAR</name>
<feature type="region of interest" description="Disordered" evidence="1">
    <location>
        <begin position="163"/>
        <end position="187"/>
    </location>
</feature>